<dbReference type="PROSITE" id="PS50011">
    <property type="entry name" value="PROTEIN_KINASE_DOM"/>
    <property type="match status" value="1"/>
</dbReference>
<keyword evidence="2" id="KW-0158">Chromosome</keyword>
<dbReference type="GO" id="GO:0007094">
    <property type="term" value="P:mitotic spindle assembly checkpoint signaling"/>
    <property type="evidence" value="ECO:0007669"/>
    <property type="project" value="InterPro"/>
</dbReference>
<dbReference type="Pfam" id="PF08311">
    <property type="entry name" value="Mad3_BUB1_I"/>
    <property type="match status" value="1"/>
</dbReference>
<reference evidence="8 9" key="1">
    <citation type="submission" date="2019-02" db="EMBL/GenBank/DDBJ databases">
        <title>Genome sequencing of the rare red list fungi Phellinidium pouzarii.</title>
        <authorList>
            <person name="Buettner E."/>
            <person name="Kellner H."/>
        </authorList>
    </citation>
    <scope>NUCLEOTIDE SEQUENCE [LARGE SCALE GENOMIC DNA]</scope>
    <source>
        <strain evidence="8 9">DSM 108285</strain>
    </source>
</reference>
<dbReference type="GO" id="GO:0004672">
    <property type="term" value="F:protein kinase activity"/>
    <property type="evidence" value="ECO:0007669"/>
    <property type="project" value="InterPro"/>
</dbReference>
<organism evidence="8 9">
    <name type="scientific">Phellinidium pouzarii</name>
    <dbReference type="NCBI Taxonomy" id="167371"/>
    <lineage>
        <taxon>Eukaryota</taxon>
        <taxon>Fungi</taxon>
        <taxon>Dikarya</taxon>
        <taxon>Basidiomycota</taxon>
        <taxon>Agaricomycotina</taxon>
        <taxon>Agaricomycetes</taxon>
        <taxon>Hymenochaetales</taxon>
        <taxon>Hymenochaetaceae</taxon>
        <taxon>Phellinidium</taxon>
    </lineage>
</organism>
<feature type="compositionally biased region" description="Acidic residues" evidence="5">
    <location>
        <begin position="653"/>
        <end position="669"/>
    </location>
</feature>
<protein>
    <recommendedName>
        <fullName evidence="10">Protein kinase domain-containing protein</fullName>
    </recommendedName>
</protein>
<comment type="subcellular location">
    <subcellularLocation>
        <location evidence="1">Chromosome</location>
        <location evidence="1">Centromere</location>
        <location evidence="1">Kinetochore</location>
    </subcellularLocation>
</comment>
<feature type="compositionally biased region" description="Acidic residues" evidence="5">
    <location>
        <begin position="887"/>
        <end position="903"/>
    </location>
</feature>
<dbReference type="PROSITE" id="PS51489">
    <property type="entry name" value="BUB1_N"/>
    <property type="match status" value="1"/>
</dbReference>
<comment type="caution">
    <text evidence="8">The sequence shown here is derived from an EMBL/GenBank/DDBJ whole genome shotgun (WGS) entry which is preliminary data.</text>
</comment>
<evidence type="ECO:0000256" key="2">
    <source>
        <dbReference type="ARBA" id="ARBA00022454"/>
    </source>
</evidence>
<keyword evidence="4" id="KW-0137">Centromere</keyword>
<evidence type="ECO:0000256" key="1">
    <source>
        <dbReference type="ARBA" id="ARBA00004629"/>
    </source>
</evidence>
<dbReference type="SMART" id="SM00220">
    <property type="entry name" value="S_TKc"/>
    <property type="match status" value="1"/>
</dbReference>
<dbReference type="AlphaFoldDB" id="A0A4S4LBP8"/>
<feature type="compositionally biased region" description="Basic residues" evidence="5">
    <location>
        <begin position="829"/>
        <end position="838"/>
    </location>
</feature>
<accession>A0A4S4LBP8</accession>
<evidence type="ECO:0000256" key="5">
    <source>
        <dbReference type="SAM" id="MobiDB-lite"/>
    </source>
</evidence>
<dbReference type="InterPro" id="IPR012572">
    <property type="entry name" value="Mad3/Bub1_II"/>
</dbReference>
<gene>
    <name evidence="8" type="ORF">EW145_g2217</name>
</gene>
<dbReference type="InterPro" id="IPR000719">
    <property type="entry name" value="Prot_kinase_dom"/>
</dbReference>
<proteinExistence type="predicted"/>
<feature type="compositionally biased region" description="Low complexity" evidence="5">
    <location>
        <begin position="574"/>
        <end position="589"/>
    </location>
</feature>
<dbReference type="InterPro" id="IPR008271">
    <property type="entry name" value="Ser/Thr_kinase_AS"/>
</dbReference>
<keyword evidence="9" id="KW-1185">Reference proteome</keyword>
<feature type="compositionally biased region" description="Acidic residues" evidence="5">
    <location>
        <begin position="627"/>
        <end position="645"/>
    </location>
</feature>
<dbReference type="SUPFAM" id="SSF56112">
    <property type="entry name" value="Protein kinase-like (PK-like)"/>
    <property type="match status" value="1"/>
</dbReference>
<dbReference type="OrthoDB" id="248495at2759"/>
<evidence type="ECO:0000256" key="4">
    <source>
        <dbReference type="ARBA" id="ARBA00023328"/>
    </source>
</evidence>
<dbReference type="EMBL" id="SGPK01000073">
    <property type="protein sequence ID" value="THH09166.1"/>
    <property type="molecule type" value="Genomic_DNA"/>
</dbReference>
<dbReference type="InterPro" id="IPR011009">
    <property type="entry name" value="Kinase-like_dom_sf"/>
</dbReference>
<evidence type="ECO:0000259" key="7">
    <source>
        <dbReference type="PROSITE" id="PS51489"/>
    </source>
</evidence>
<dbReference type="Pfam" id="PF08171">
    <property type="entry name" value="Mad3_BUB1_II"/>
    <property type="match status" value="1"/>
</dbReference>
<dbReference type="GO" id="GO:0005524">
    <property type="term" value="F:ATP binding"/>
    <property type="evidence" value="ECO:0007669"/>
    <property type="project" value="InterPro"/>
</dbReference>
<feature type="compositionally biased region" description="Low complexity" evidence="5">
    <location>
        <begin position="839"/>
        <end position="848"/>
    </location>
</feature>
<dbReference type="SMART" id="SM00777">
    <property type="entry name" value="Mad3_BUB1_I"/>
    <property type="match status" value="1"/>
</dbReference>
<dbReference type="Gene3D" id="1.25.40.430">
    <property type="match status" value="1"/>
</dbReference>
<evidence type="ECO:0000313" key="9">
    <source>
        <dbReference type="Proteomes" id="UP000308199"/>
    </source>
</evidence>
<dbReference type="InterPro" id="IPR013212">
    <property type="entry name" value="Mad3/Bub1_I"/>
</dbReference>
<evidence type="ECO:0000259" key="6">
    <source>
        <dbReference type="PROSITE" id="PS50011"/>
    </source>
</evidence>
<dbReference type="Pfam" id="PF00069">
    <property type="entry name" value="Pkinase"/>
    <property type="match status" value="1"/>
</dbReference>
<dbReference type="Gene3D" id="1.10.510.10">
    <property type="entry name" value="Transferase(Phosphotransferase) domain 1"/>
    <property type="match status" value="1"/>
</dbReference>
<dbReference type="Gene3D" id="6.10.20.170">
    <property type="match status" value="1"/>
</dbReference>
<feature type="compositionally biased region" description="Pro residues" evidence="5">
    <location>
        <begin position="278"/>
        <end position="290"/>
    </location>
</feature>
<feature type="domain" description="Protein kinase" evidence="6">
    <location>
        <begin position="861"/>
        <end position="1179"/>
    </location>
</feature>
<feature type="region of interest" description="Disordered" evidence="5">
    <location>
        <begin position="883"/>
        <end position="903"/>
    </location>
</feature>
<evidence type="ECO:0000313" key="8">
    <source>
        <dbReference type="EMBL" id="THH09166.1"/>
    </source>
</evidence>
<name>A0A4S4LBP8_9AGAM</name>
<feature type="region of interest" description="Disordered" evidence="5">
    <location>
        <begin position="276"/>
        <end position="311"/>
    </location>
</feature>
<keyword evidence="3" id="KW-0995">Kinetochore</keyword>
<evidence type="ECO:0008006" key="10">
    <source>
        <dbReference type="Google" id="ProtNLM"/>
    </source>
</evidence>
<feature type="region of interest" description="Disordered" evidence="5">
    <location>
        <begin position="508"/>
        <end position="671"/>
    </location>
</feature>
<feature type="region of interest" description="Disordered" evidence="5">
    <location>
        <begin position="827"/>
        <end position="850"/>
    </location>
</feature>
<dbReference type="PANTHER" id="PTHR14030:SF4">
    <property type="entry name" value="BUB1 KINASE, ISOFORM A-RELATED"/>
    <property type="match status" value="1"/>
</dbReference>
<dbReference type="InterPro" id="IPR015661">
    <property type="entry name" value="Bub1/Mad3"/>
</dbReference>
<dbReference type="GO" id="GO:0032991">
    <property type="term" value="C:protein-containing complex"/>
    <property type="evidence" value="ECO:0007669"/>
    <property type="project" value="UniProtKB-ARBA"/>
</dbReference>
<dbReference type="Proteomes" id="UP000308199">
    <property type="component" value="Unassembled WGS sequence"/>
</dbReference>
<dbReference type="GO" id="GO:0051754">
    <property type="term" value="P:meiotic sister chromatid cohesion, centromeric"/>
    <property type="evidence" value="ECO:0007669"/>
    <property type="project" value="TreeGrafter"/>
</dbReference>
<dbReference type="GO" id="GO:0000776">
    <property type="term" value="C:kinetochore"/>
    <property type="evidence" value="ECO:0007669"/>
    <property type="project" value="UniProtKB-KW"/>
</dbReference>
<dbReference type="GO" id="GO:0005634">
    <property type="term" value="C:nucleus"/>
    <property type="evidence" value="ECO:0007669"/>
    <property type="project" value="TreeGrafter"/>
</dbReference>
<dbReference type="PANTHER" id="PTHR14030">
    <property type="entry name" value="MITOTIC CHECKPOINT SERINE/THREONINE-PROTEIN KINASE BUB1"/>
    <property type="match status" value="1"/>
</dbReference>
<sequence>MEPSSSRAFIERLRRERDNFYKQVAEEEDDPLLPYERYVKWLLELEQQNAHALDLELIIILEEAVRKLKDDPPYRGDARYLKLWLTYAKRVEMPDIIYVFLLKNDIGTMHAQLYEDYAISLEQQDRLREADEAYRLGISRSTRAVERLKNRHRDFQQRVSTKSTLKTARILPHIAPGEVGVHHAVSITEFYSSAVKEFILRCKALSKPTQKHSKSESPLIQDSDPYAYIKAASQTMAAPGKRPEKYCFDMSLLFKDGKEYCIEEARAKSLGLFGKKWGPPPASEPGPHQPPTAKQAHVGFNDDVNRPPTRTNQLRMNMNMTASLANEPTVTINTKEALKDVFGMYNSPEKSVKMANVALGSKHAPVRKLELIAAQPRSTLRKITELNDDENAQGPTKAFRPFVDDENKKENAIPAPAKFKPFVDENVEGNATPAPLKFKAFVDDENVGKPSRVTPGPRKGLALREIPTVTPSASQRVFQEPNAQLTNNSENHISQETQPRNVFSRVFTPQSQVEKSRSALQPKDLQERPTVFRDPQQQSNGVGNGLFGSRVFSRPPEVKPGTDTQSKDVFAVNSGMTSSMSSQPQSGSQNEPVFRRSTSAPHGLAFTPIPRERQPLTFIPQRPPEPVEPEPEIEEEVDEHDEDFESPSLLDEHGEEQEEQEEYYEDEDPYTAPMGGRLGAFEVMTPIAERTFECTTSTRVLGTPADGSGPILDRRVFHHDLDAAAAAEKLAKELREEEEQEKAREIGNAIDVESEGSSLSEEEELVERTGTLSLADAISVASSFKPANPCNPSDPQIVNTLLSLIPPEPEFYDLRTETSGKFDSLQRFASKHNSRRSSGRSASRAVGGDETFPMQLHDRNFIVTEKLGEGGFGTVFKARAVDAQVQNDDEDMDSDEDNDDDDDDNDDAFLALKVVKPRNVWEYHMLRRAHNMLPVHCRRSIVSPHALYAYKDESFLVLDLCNQGTLLDVVNRAVEAGVSQQGACLDELLVFFFTVELIKFIESMHSVGFIHGDFKIDNCLLRLEEVPGGTNAWSGMYQTTGEGGWKYKGIKMIDFGRAIDMRMFPSGQQFVADWETDVGDCFEMRENRPWTYETDYFGLAGIVYCMLFGKHFDATTVIPVPSAIPERSKISPSFKRYWQVNLWGRLFDILLNPTLVRPDMSLPLVPELASLREEMETWLSSNCNRSSNTLKGLLKKSRTICFVRKMMFMLVFSTQFG</sequence>
<dbReference type="PROSITE" id="PS00108">
    <property type="entry name" value="PROTEIN_KINASE_ST"/>
    <property type="match status" value="1"/>
</dbReference>
<evidence type="ECO:0000256" key="3">
    <source>
        <dbReference type="ARBA" id="ARBA00022838"/>
    </source>
</evidence>
<feature type="domain" description="BUB1 N-terminal" evidence="7">
    <location>
        <begin position="9"/>
        <end position="180"/>
    </location>
</feature>